<dbReference type="PANTHER" id="PTHR40124:SF1">
    <property type="entry name" value="DISAGGREGATASE RELATED REPEAT PROTEIN"/>
    <property type="match status" value="1"/>
</dbReference>
<protein>
    <recommendedName>
        <fullName evidence="1">Polysaccharide lyase 14 domain-containing protein</fullName>
    </recommendedName>
</protein>
<reference evidence="2" key="1">
    <citation type="submission" date="2023-04" db="EMBL/GenBank/DDBJ databases">
        <title>Comparative genomic analysis of Cohnella hashimotonis sp. nov., isolated from the International Space Station.</title>
        <authorList>
            <person name="Venkateswaran K."/>
            <person name="Simpson A."/>
        </authorList>
    </citation>
    <scope>NUCLEOTIDE SEQUENCE</scope>
    <source>
        <strain evidence="2">F6_2S_P_1</strain>
    </source>
</reference>
<accession>A0ABT6TRU3</accession>
<keyword evidence="3" id="KW-1185">Reference proteome</keyword>
<sequence length="312" mass="33931">MQNSFDTGTADQPYGLTDWASAGWNAPWLLGDGRSQVDAATSHSGGKSLKVLYPQGKIGPEDSGYQSPFQLPSADEYYLSYWVRFSQDFSWGTTEYAGKVGIGLAGGGACSGGEVCTGENGFSSRLIWRKGGQAAIYYYSMGHEGEYGDYAVLQHNGSDVYYPKEQWVNIVQRLKVNTVTNGQANPDGEIEIWYNGQSATKITGLRFVTNADKVDKAYFSSFAGGATASFAPANDSYIWYDDVKVSTNSADICELNKGGCSGEWDDETTDPLNDLRIRPVSVTASTYEEGNGPEKTLDDDLTTRWLVPTLAN</sequence>
<dbReference type="PANTHER" id="PTHR40124">
    <property type="match status" value="1"/>
</dbReference>
<dbReference type="Proteomes" id="UP001161691">
    <property type="component" value="Unassembled WGS sequence"/>
</dbReference>
<dbReference type="InterPro" id="IPR048958">
    <property type="entry name" value="Polysacc_lyase_14"/>
</dbReference>
<name>A0ABT6TRU3_9BACL</name>
<dbReference type="Pfam" id="PF21294">
    <property type="entry name" value="Polysacc_lyase_14"/>
    <property type="match status" value="1"/>
</dbReference>
<evidence type="ECO:0000313" key="2">
    <source>
        <dbReference type="EMBL" id="MDI4649577.1"/>
    </source>
</evidence>
<evidence type="ECO:0000313" key="3">
    <source>
        <dbReference type="Proteomes" id="UP001161691"/>
    </source>
</evidence>
<organism evidence="2 3">
    <name type="scientific">Cohnella hashimotonis</name>
    <dbReference type="NCBI Taxonomy" id="2826895"/>
    <lineage>
        <taxon>Bacteria</taxon>
        <taxon>Bacillati</taxon>
        <taxon>Bacillota</taxon>
        <taxon>Bacilli</taxon>
        <taxon>Bacillales</taxon>
        <taxon>Paenibacillaceae</taxon>
        <taxon>Cohnella</taxon>
    </lineage>
</organism>
<comment type="caution">
    <text evidence="2">The sequence shown here is derived from an EMBL/GenBank/DDBJ whole genome shotgun (WGS) entry which is preliminary data.</text>
</comment>
<gene>
    <name evidence="2" type="ORF">KB449_31905</name>
</gene>
<dbReference type="RefSeq" id="WP_282912197.1">
    <property type="nucleotide sequence ID" value="NZ_JAGRPV010000001.1"/>
</dbReference>
<feature type="domain" description="Polysaccharide lyase 14" evidence="1">
    <location>
        <begin position="43"/>
        <end position="242"/>
    </location>
</feature>
<dbReference type="Gene3D" id="2.60.120.200">
    <property type="match status" value="1"/>
</dbReference>
<evidence type="ECO:0000259" key="1">
    <source>
        <dbReference type="Pfam" id="PF21294"/>
    </source>
</evidence>
<dbReference type="EMBL" id="JAGRPV010000001">
    <property type="protein sequence ID" value="MDI4649577.1"/>
    <property type="molecule type" value="Genomic_DNA"/>
</dbReference>
<proteinExistence type="predicted"/>